<evidence type="ECO:0000256" key="4">
    <source>
        <dbReference type="ARBA" id="ARBA00022932"/>
    </source>
</evidence>
<evidence type="ECO:0000259" key="7">
    <source>
        <dbReference type="SMART" id="SM00482"/>
    </source>
</evidence>
<keyword evidence="4" id="KW-0239">DNA-directed DNA polymerase</keyword>
<dbReference type="InterPro" id="IPR036397">
    <property type="entry name" value="RNaseH_sf"/>
</dbReference>
<sequence length="727" mass="81053">MPPTQQDSVMASKAKTKRQKPKVCLMLSNEFVQKTPMKKAKSKSKSKPKHQSPSHLRKKREGQRQSKTTIQTKLEYKHPNTPLGFKRSDSRSKATFEGIENHVLNAGASPKSLEKFLEICSNSSAISVTAVFSDCHFSTSFVPCTSKFCTPKGDPCTRWWCTCAKQSRSKLARIQAAAFLFCCQQDKERLTFMIPVDPKLPFDCESTLEERWDAIGRVVMHSSSNPREPKVVMFEAIRTVLPLHRRFVGLDQTRLVCTSIFDVQLASFQLNPTTVDEGKCEFEEICDMFLGDRHGHKKDRTTTTAATTTTTMTTNIPLDASDEMRSLIDAKDKLSLCLDLKEAIRFRLKAHNLEDSFYQIESPVAFLLASMECRGIGFLPTRLSGMEERLEGRMKAIADEVKSYSPDSDNFNVRSSQQIANLLFKHLRIRKPATKKGKTDQISTGAEVLESIRDTHPVVPLLLEFRKLSKLQSVYVASLPSFAFEDESGGLRISPMWHQQNTRTGRLSCSKPNMQNIPNRPVFDGVHPRDAFVAGRTDHTLFSVDYSQIEIRILAHFTQDPALIALFHDSSTDIYKSMSMRITGRTSVASVTPSERSIAKQVVLAVVYGMGVPQVARKLGVDVPRARGFFDSFFRGFPCVGLWTSGVRRFAASNGFVRTIAGRVRWLPDIRSGSGEKRKRAERQAVNSVVQGSAADVMKLGMIKVASALEAWAGEGGGEGGGAPEML</sequence>
<accession>A0A9W7FDN6</accession>
<dbReference type="Proteomes" id="UP001165082">
    <property type="component" value="Unassembled WGS sequence"/>
</dbReference>
<comment type="caution">
    <text evidence="8">The sequence shown here is derived from an EMBL/GenBank/DDBJ whole genome shotgun (WGS) entry which is preliminary data.</text>
</comment>
<feature type="non-terminal residue" evidence="8">
    <location>
        <position position="727"/>
    </location>
</feature>
<comment type="catalytic activity">
    <reaction evidence="5">
        <text>DNA(n) + a 2'-deoxyribonucleoside 5'-triphosphate = DNA(n+1) + diphosphate</text>
        <dbReference type="Rhea" id="RHEA:22508"/>
        <dbReference type="Rhea" id="RHEA-COMP:17339"/>
        <dbReference type="Rhea" id="RHEA-COMP:17340"/>
        <dbReference type="ChEBI" id="CHEBI:33019"/>
        <dbReference type="ChEBI" id="CHEBI:61560"/>
        <dbReference type="ChEBI" id="CHEBI:173112"/>
        <dbReference type="EC" id="2.7.7.7"/>
    </reaction>
</comment>
<keyword evidence="9" id="KW-1185">Reference proteome</keyword>
<dbReference type="EC" id="2.7.7.7" evidence="1"/>
<dbReference type="PRINTS" id="PR00868">
    <property type="entry name" value="DNAPOLI"/>
</dbReference>
<evidence type="ECO:0000256" key="3">
    <source>
        <dbReference type="ARBA" id="ARBA00022695"/>
    </source>
</evidence>
<keyword evidence="2" id="KW-0808">Transferase</keyword>
<dbReference type="Gene3D" id="1.20.1060.10">
    <property type="entry name" value="Taq DNA Polymerase, Chain T, domain 4"/>
    <property type="match status" value="1"/>
</dbReference>
<dbReference type="PANTHER" id="PTHR10133:SF62">
    <property type="entry name" value="DNA POLYMERASE THETA"/>
    <property type="match status" value="1"/>
</dbReference>
<dbReference type="Gene3D" id="3.30.420.10">
    <property type="entry name" value="Ribonuclease H-like superfamily/Ribonuclease H"/>
    <property type="match status" value="1"/>
</dbReference>
<evidence type="ECO:0000256" key="2">
    <source>
        <dbReference type="ARBA" id="ARBA00022679"/>
    </source>
</evidence>
<keyword evidence="3" id="KW-0548">Nucleotidyltransferase</keyword>
<gene>
    <name evidence="8" type="ORF">TrRE_jg7774</name>
</gene>
<name>A0A9W7FDN6_9STRA</name>
<evidence type="ECO:0000313" key="8">
    <source>
        <dbReference type="EMBL" id="GMI10342.1"/>
    </source>
</evidence>
<dbReference type="PROSITE" id="PS00447">
    <property type="entry name" value="DNA_POLYMERASE_A"/>
    <property type="match status" value="1"/>
</dbReference>
<dbReference type="InterPro" id="IPR019760">
    <property type="entry name" value="DNA-dir_DNA_pol_A_CS"/>
</dbReference>
<dbReference type="OrthoDB" id="275278at2759"/>
<evidence type="ECO:0000256" key="5">
    <source>
        <dbReference type="ARBA" id="ARBA00049244"/>
    </source>
</evidence>
<dbReference type="GO" id="GO:0003677">
    <property type="term" value="F:DNA binding"/>
    <property type="evidence" value="ECO:0007669"/>
    <property type="project" value="InterPro"/>
</dbReference>
<evidence type="ECO:0000256" key="6">
    <source>
        <dbReference type="SAM" id="MobiDB-lite"/>
    </source>
</evidence>
<dbReference type="GO" id="GO:0006261">
    <property type="term" value="P:DNA-templated DNA replication"/>
    <property type="evidence" value="ECO:0007669"/>
    <property type="project" value="InterPro"/>
</dbReference>
<feature type="region of interest" description="Disordered" evidence="6">
    <location>
        <begin position="1"/>
        <end position="70"/>
    </location>
</feature>
<dbReference type="FunFam" id="1.10.150.20:FF:000002">
    <property type="entry name" value="DNA polymerase I"/>
    <property type="match status" value="1"/>
</dbReference>
<dbReference type="EMBL" id="BRXZ01000370">
    <property type="protein sequence ID" value="GMI10342.1"/>
    <property type="molecule type" value="Genomic_DNA"/>
</dbReference>
<organism evidence="8 9">
    <name type="scientific">Triparma retinervis</name>
    <dbReference type="NCBI Taxonomy" id="2557542"/>
    <lineage>
        <taxon>Eukaryota</taxon>
        <taxon>Sar</taxon>
        <taxon>Stramenopiles</taxon>
        <taxon>Ochrophyta</taxon>
        <taxon>Bolidophyceae</taxon>
        <taxon>Parmales</taxon>
        <taxon>Triparmaceae</taxon>
        <taxon>Triparma</taxon>
    </lineage>
</organism>
<dbReference type="InterPro" id="IPR002298">
    <property type="entry name" value="DNA_polymerase_A"/>
</dbReference>
<dbReference type="AlphaFoldDB" id="A0A9W7FDN6"/>
<dbReference type="GO" id="GO:0006302">
    <property type="term" value="P:double-strand break repair"/>
    <property type="evidence" value="ECO:0007669"/>
    <property type="project" value="TreeGrafter"/>
</dbReference>
<dbReference type="InterPro" id="IPR001098">
    <property type="entry name" value="DNA-dir_DNA_pol_A_palm_dom"/>
</dbReference>
<dbReference type="InterPro" id="IPR043502">
    <property type="entry name" value="DNA/RNA_pol_sf"/>
</dbReference>
<dbReference type="Pfam" id="PF00476">
    <property type="entry name" value="DNA_pol_A"/>
    <property type="match status" value="1"/>
</dbReference>
<dbReference type="GO" id="GO:0003887">
    <property type="term" value="F:DNA-directed DNA polymerase activity"/>
    <property type="evidence" value="ECO:0007669"/>
    <property type="project" value="UniProtKB-KW"/>
</dbReference>
<proteinExistence type="predicted"/>
<dbReference type="SMART" id="SM00482">
    <property type="entry name" value="POLAc"/>
    <property type="match status" value="1"/>
</dbReference>
<reference evidence="8" key="1">
    <citation type="submission" date="2022-07" db="EMBL/GenBank/DDBJ databases">
        <title>Genome analysis of Parmales, a sister group of diatoms, reveals the evolutionary specialization of diatoms from phago-mixotrophs to photoautotrophs.</title>
        <authorList>
            <person name="Ban H."/>
            <person name="Sato S."/>
            <person name="Yoshikawa S."/>
            <person name="Kazumasa Y."/>
            <person name="Nakamura Y."/>
            <person name="Ichinomiya M."/>
            <person name="Saitoh K."/>
            <person name="Sato N."/>
            <person name="Blanc-Mathieu R."/>
            <person name="Endo H."/>
            <person name="Kuwata A."/>
            <person name="Ogata H."/>
        </authorList>
    </citation>
    <scope>NUCLEOTIDE SEQUENCE</scope>
</reference>
<protein>
    <recommendedName>
        <fullName evidence="1">DNA-directed DNA polymerase</fullName>
        <ecNumber evidence="1">2.7.7.7</ecNumber>
    </recommendedName>
</protein>
<dbReference type="PANTHER" id="PTHR10133">
    <property type="entry name" value="DNA POLYMERASE I"/>
    <property type="match status" value="1"/>
</dbReference>
<dbReference type="Gene3D" id="1.10.150.20">
    <property type="entry name" value="5' to 3' exonuclease, C-terminal subdomain"/>
    <property type="match status" value="1"/>
</dbReference>
<feature type="compositionally biased region" description="Basic residues" evidence="6">
    <location>
        <begin position="36"/>
        <end position="61"/>
    </location>
</feature>
<evidence type="ECO:0000256" key="1">
    <source>
        <dbReference type="ARBA" id="ARBA00012417"/>
    </source>
</evidence>
<evidence type="ECO:0000313" key="9">
    <source>
        <dbReference type="Proteomes" id="UP001165082"/>
    </source>
</evidence>
<dbReference type="SUPFAM" id="SSF56672">
    <property type="entry name" value="DNA/RNA polymerases"/>
    <property type="match status" value="1"/>
</dbReference>
<feature type="domain" description="DNA-directed DNA polymerase family A palm" evidence="7">
    <location>
        <begin position="525"/>
        <end position="715"/>
    </location>
</feature>